<keyword evidence="1" id="KW-0812">Transmembrane</keyword>
<sequence>MDLGCRSDVVPPCLHAHSAQPLPTVGKAGRHQLTGAVPGGAHAPPGMVRISRRWIVLSRDEQRIWDDIERFYAAEAEEPVLPVPHPALRHRRDGRGAGDLPVAVVAGAWSAILLILFGVLVAGFAVGAATALGWWLWRHWSLLRGGRDVAAAGPTGEAAVRVRADEPWHRRLRRASDTD</sequence>
<keyword evidence="1" id="KW-1133">Transmembrane helix</keyword>
<reference evidence="2 3" key="1">
    <citation type="submission" date="2016-12" db="EMBL/GenBank/DDBJ databases">
        <authorList>
            <person name="Song W.-J."/>
            <person name="Kurnit D.M."/>
        </authorList>
    </citation>
    <scope>NUCLEOTIDE SEQUENCE [LARGE SCALE GENOMIC DNA]</scope>
    <source>
        <strain evidence="2 3">DSM 43162</strain>
    </source>
</reference>
<dbReference type="Proteomes" id="UP000184428">
    <property type="component" value="Unassembled WGS sequence"/>
</dbReference>
<organism evidence="2 3">
    <name type="scientific">Geodermatophilus obscurus</name>
    <dbReference type="NCBI Taxonomy" id="1861"/>
    <lineage>
        <taxon>Bacteria</taxon>
        <taxon>Bacillati</taxon>
        <taxon>Actinomycetota</taxon>
        <taxon>Actinomycetes</taxon>
        <taxon>Geodermatophilales</taxon>
        <taxon>Geodermatophilaceae</taxon>
        <taxon>Geodermatophilus</taxon>
    </lineage>
</organism>
<feature type="transmembrane region" description="Helical" evidence="1">
    <location>
        <begin position="108"/>
        <end position="137"/>
    </location>
</feature>
<keyword evidence="1" id="KW-0472">Membrane</keyword>
<evidence type="ECO:0000313" key="2">
    <source>
        <dbReference type="EMBL" id="SHN60543.1"/>
    </source>
</evidence>
<gene>
    <name evidence="2" type="ORF">SAMN05660350_00985</name>
</gene>
<proteinExistence type="predicted"/>
<evidence type="ECO:0008006" key="4">
    <source>
        <dbReference type="Google" id="ProtNLM"/>
    </source>
</evidence>
<evidence type="ECO:0000256" key="1">
    <source>
        <dbReference type="SAM" id="Phobius"/>
    </source>
</evidence>
<evidence type="ECO:0000313" key="3">
    <source>
        <dbReference type="Proteomes" id="UP000184428"/>
    </source>
</evidence>
<dbReference type="AlphaFoldDB" id="A0A1M7SPT6"/>
<protein>
    <recommendedName>
        <fullName evidence="4">DUF3040 domain-containing protein</fullName>
    </recommendedName>
</protein>
<dbReference type="EMBL" id="FRDM01000003">
    <property type="protein sequence ID" value="SHN60543.1"/>
    <property type="molecule type" value="Genomic_DNA"/>
</dbReference>
<name>A0A1M7SPT6_9ACTN</name>
<accession>A0A1M7SPT6</accession>